<comment type="cofactor">
    <cofactor evidence="2">
        <name>heme b</name>
        <dbReference type="ChEBI" id="CHEBI:60344"/>
    </cofactor>
</comment>
<evidence type="ECO:0000256" key="4">
    <source>
        <dbReference type="ARBA" id="ARBA00022448"/>
    </source>
</evidence>
<dbReference type="InterPro" id="IPR023530">
    <property type="entry name" value="Cyt_B6_PetB"/>
</dbReference>
<dbReference type="PANTHER" id="PTHR19271">
    <property type="entry name" value="CYTOCHROME B"/>
    <property type="match status" value="1"/>
</dbReference>
<dbReference type="InterPro" id="IPR027387">
    <property type="entry name" value="Cytb/b6-like_sf"/>
</dbReference>
<protein>
    <recommendedName>
        <fullName evidence="19">Cytochrome b6</fullName>
    </recommendedName>
</protein>
<feature type="transmembrane region" description="Helical" evidence="22">
    <location>
        <begin position="20"/>
        <end position="40"/>
    </location>
</feature>
<keyword evidence="8" id="KW-0934">Plastid</keyword>
<name>A0ABC8SXA9_9AQUA</name>
<evidence type="ECO:0000256" key="17">
    <source>
        <dbReference type="ARBA" id="ARBA00023276"/>
    </source>
</evidence>
<comment type="similarity">
    <text evidence="21">Belongs to the cytochrome b family. PetB subfamily.</text>
</comment>
<feature type="transmembrane region" description="Helical" evidence="22">
    <location>
        <begin position="98"/>
        <end position="118"/>
    </location>
</feature>
<dbReference type="Pfam" id="PF00421">
    <property type="entry name" value="PSII"/>
    <property type="match status" value="1"/>
</dbReference>
<comment type="subcellular location">
    <subcellularLocation>
        <location evidence="20">Plastid thylakoid membrane</location>
        <topology evidence="20">Multi-pass membrane protein</topology>
    </subcellularLocation>
</comment>
<dbReference type="PROSITE" id="PS51002">
    <property type="entry name" value="CYTB_NTER"/>
    <property type="match status" value="1"/>
</dbReference>
<feature type="transmembrane region" description="Helical" evidence="22">
    <location>
        <begin position="449"/>
        <end position="468"/>
    </location>
</feature>
<dbReference type="FunFam" id="3.10.680.10:FF:000001">
    <property type="entry name" value="Photosystem II CP47 reaction center protein"/>
    <property type="match status" value="1"/>
</dbReference>
<dbReference type="SUPFAM" id="SSF81342">
    <property type="entry name" value="Transmembrane di-heme cytochromes"/>
    <property type="match status" value="1"/>
</dbReference>
<sequence>MGLPWYRVHTVVLNDPGRLLSVHIMHTALVAGWAGSMALYELAVFDPSDPVLDPMWRQGMFVIPFMTRLGITNSWGGWSITGGTVTNPGIWSYEGVAGAHIVFSGLCFLAAIWHWVYWDLEIFCDERTGKPSLDLPKIFGIHLFLAGVACFGFGAFHVTGLYGPGIWVSDPYGLTGKVQSVNPAWGVEGFDPFVPGGIASHHIAAGTLGILAGLFHLSVRPPQRLYKGLRMGNIETVLSSSIAAVFFAAFVVAGTMWYGSATTPIELFGPTRYQWDQGYFQQEIYRRVSAGLAENQSLSEAWSKIPEKLAFYDYIGNNPAKGGLFRAGSMDNGDGIAVGWLGHPIFRDKEGRELFVRRMPTFFETFPVVLIDGDGIVRADVPFRRAESKYSVEQVGVTVEFYGGELNGVSYSDPATVKKYARRAQLGEIFELDRATLKSDGVFRSSPRGWFTFGHASFALLFFFGHIWHGARTLFRDVFAGIDPDLDAQVEFGAFQKLGDPTTRRQRGSPAYLNKVYDWFEERLEIQAIADDITSKYVPPHVNIFYCLGGITLTCFLVQVATGFAMTFYYRPTVTEAFASVQYIMTEANFGWLIRSVHRWSASMMVLMMILHVFRVYLTGGFKKPRELTWVTGVVLAVLTASFGVTGYSLPRDQIGYWAVKIVTGVPEAIPVIGSPLVELLRGSASVGQSTLTRFYSLHTFVLPLLTAVFMLMHFPMIRKQGISGPL</sequence>
<dbReference type="InterPro" id="IPR016174">
    <property type="entry name" value="Di-haem_cyt_TM"/>
</dbReference>
<dbReference type="HAMAP" id="MF_01495">
    <property type="entry name" value="PSII_PsbB_CP47"/>
    <property type="match status" value="1"/>
</dbReference>
<dbReference type="Gene3D" id="3.10.680.10">
    <property type="entry name" value="Photosystem II CP47 reaction center protein"/>
    <property type="match status" value="1"/>
</dbReference>
<comment type="caution">
    <text evidence="24">The sequence shown here is derived from an EMBL/GenBank/DDBJ whole genome shotgun (WGS) entry which is preliminary data.</text>
</comment>
<evidence type="ECO:0000256" key="8">
    <source>
        <dbReference type="ARBA" id="ARBA00022640"/>
    </source>
</evidence>
<keyword evidence="15" id="KW-0793">Thylakoid</keyword>
<dbReference type="GO" id="GO:0015979">
    <property type="term" value="P:photosynthesis"/>
    <property type="evidence" value="ECO:0007669"/>
    <property type="project" value="UniProtKB-KW"/>
</dbReference>
<keyword evidence="14" id="KW-0408">Iron</keyword>
<evidence type="ECO:0000256" key="16">
    <source>
        <dbReference type="ARBA" id="ARBA00023136"/>
    </source>
</evidence>
<dbReference type="GO" id="GO:0046872">
    <property type="term" value="F:metal ion binding"/>
    <property type="evidence" value="ECO:0007669"/>
    <property type="project" value="UniProtKB-KW"/>
</dbReference>
<evidence type="ECO:0000256" key="21">
    <source>
        <dbReference type="ARBA" id="ARBA00061709"/>
    </source>
</evidence>
<feature type="transmembrane region" description="Helical" evidence="22">
    <location>
        <begin position="139"/>
        <end position="162"/>
    </location>
</feature>
<evidence type="ECO:0000256" key="20">
    <source>
        <dbReference type="ARBA" id="ARBA00046286"/>
    </source>
</evidence>
<keyword evidence="5" id="KW-0148">Chlorophyll</keyword>
<dbReference type="FunFam" id="1.20.810.10:FF:000001">
    <property type="entry name" value="Cytochrome b6"/>
    <property type="match status" value="1"/>
</dbReference>
<dbReference type="AlphaFoldDB" id="A0ABC8SXA9"/>
<keyword evidence="6" id="KW-0602">Photosynthesis</keyword>
<keyword evidence="25" id="KW-1185">Reference proteome</keyword>
<dbReference type="InterPro" id="IPR005797">
    <property type="entry name" value="Cyt_b/b6_N"/>
</dbReference>
<dbReference type="Pfam" id="PF00033">
    <property type="entry name" value="Cytochrome_B"/>
    <property type="match status" value="1"/>
</dbReference>
<feature type="transmembrane region" description="Helical" evidence="22">
    <location>
        <begin position="600"/>
        <end position="618"/>
    </location>
</feature>
<evidence type="ECO:0000256" key="7">
    <source>
        <dbReference type="ARBA" id="ARBA00022617"/>
    </source>
</evidence>
<dbReference type="EMBL" id="CAUOFW020003742">
    <property type="protein sequence ID" value="CAK9161819.1"/>
    <property type="molecule type" value="Genomic_DNA"/>
</dbReference>
<evidence type="ECO:0000256" key="11">
    <source>
        <dbReference type="ARBA" id="ARBA00022982"/>
    </source>
</evidence>
<keyword evidence="12 22" id="KW-1133">Transmembrane helix</keyword>
<dbReference type="NCBIfam" id="NF002990">
    <property type="entry name" value="PRK03735.1"/>
    <property type="match status" value="1"/>
</dbReference>
<dbReference type="HAMAP" id="MF_00633">
    <property type="entry name" value="Cytb6_f_cytb6"/>
    <property type="match status" value="1"/>
</dbReference>
<dbReference type="GO" id="GO:0055035">
    <property type="term" value="C:plastid thylakoid membrane"/>
    <property type="evidence" value="ECO:0007669"/>
    <property type="project" value="UniProtKB-SubCell"/>
</dbReference>
<dbReference type="InterPro" id="IPR017486">
    <property type="entry name" value="PSII_PsbB"/>
</dbReference>
<dbReference type="SUPFAM" id="SSF161077">
    <property type="entry name" value="Photosystem II antenna protein-like"/>
    <property type="match status" value="1"/>
</dbReference>
<dbReference type="PANTHER" id="PTHR19271:SF16">
    <property type="entry name" value="CYTOCHROME B"/>
    <property type="match status" value="1"/>
</dbReference>
<evidence type="ECO:0000256" key="9">
    <source>
        <dbReference type="ARBA" id="ARBA00022692"/>
    </source>
</evidence>
<keyword evidence="11" id="KW-0249">Electron transport</keyword>
<evidence type="ECO:0000313" key="24">
    <source>
        <dbReference type="EMBL" id="CAK9161819.1"/>
    </source>
</evidence>
<evidence type="ECO:0000256" key="3">
    <source>
        <dbReference type="ARBA" id="ARBA00003068"/>
    </source>
</evidence>
<keyword evidence="16 22" id="KW-0472">Membrane</keyword>
<keyword evidence="10" id="KW-0479">Metal-binding</keyword>
<reference evidence="24 25" key="1">
    <citation type="submission" date="2024-02" db="EMBL/GenBank/DDBJ databases">
        <authorList>
            <person name="Vignale AGUSTIN F."/>
            <person name="Sosa J E."/>
            <person name="Modenutti C."/>
        </authorList>
    </citation>
    <scope>NUCLEOTIDE SEQUENCE [LARGE SCALE GENOMIC DNA]</scope>
</reference>
<feature type="transmembrane region" description="Helical" evidence="22">
    <location>
        <begin position="198"/>
        <end position="217"/>
    </location>
</feature>
<dbReference type="NCBIfam" id="TIGR03039">
    <property type="entry name" value="PS_II_CP47"/>
    <property type="match status" value="1"/>
</dbReference>
<keyword evidence="13" id="KW-0157">Chromophore</keyword>
<feature type="transmembrane region" description="Helical" evidence="22">
    <location>
        <begin position="237"/>
        <end position="258"/>
    </location>
</feature>
<keyword evidence="4" id="KW-0813">Transport</keyword>
<accession>A0ABC8SXA9</accession>
<dbReference type="GO" id="GO:0016168">
    <property type="term" value="F:chlorophyll binding"/>
    <property type="evidence" value="ECO:0007669"/>
    <property type="project" value="UniProtKB-KW"/>
</dbReference>
<evidence type="ECO:0000256" key="10">
    <source>
        <dbReference type="ARBA" id="ARBA00022723"/>
    </source>
</evidence>
<evidence type="ECO:0000256" key="19">
    <source>
        <dbReference type="ARBA" id="ARBA00035697"/>
    </source>
</evidence>
<evidence type="ECO:0000256" key="18">
    <source>
        <dbReference type="ARBA" id="ARBA00025834"/>
    </source>
</evidence>
<dbReference type="GO" id="GO:0009523">
    <property type="term" value="C:photosystem II"/>
    <property type="evidence" value="ECO:0007669"/>
    <property type="project" value="UniProtKB-KW"/>
</dbReference>
<dbReference type="InterPro" id="IPR000932">
    <property type="entry name" value="PS_antenna-like"/>
</dbReference>
<comment type="subunit">
    <text evidence="18">The 4 large subunits of the cytochrome b6-f complex are cytochrome b6, subunit IV (17 kDa polypeptide, PetD), cytochrome f and the Rieske protein, while the 4 small subunits are PetG, PetL, PetM and PetN. The complex functions as a dimer.</text>
</comment>
<feature type="transmembrane region" description="Helical" evidence="22">
    <location>
        <begin position="630"/>
        <end position="650"/>
    </location>
</feature>
<evidence type="ECO:0000256" key="5">
    <source>
        <dbReference type="ARBA" id="ARBA00022494"/>
    </source>
</evidence>
<evidence type="ECO:0000256" key="12">
    <source>
        <dbReference type="ARBA" id="ARBA00022989"/>
    </source>
</evidence>
<evidence type="ECO:0000256" key="1">
    <source>
        <dbReference type="ARBA" id="ARBA00001926"/>
    </source>
</evidence>
<evidence type="ECO:0000256" key="15">
    <source>
        <dbReference type="ARBA" id="ARBA00023078"/>
    </source>
</evidence>
<evidence type="ECO:0000256" key="2">
    <source>
        <dbReference type="ARBA" id="ARBA00001970"/>
    </source>
</evidence>
<feature type="domain" description="Cytochrome b/b6 N-terminal region profile" evidence="23">
    <location>
        <begin position="516"/>
        <end position="727"/>
    </location>
</feature>
<feature type="transmembrane region" description="Helical" evidence="22">
    <location>
        <begin position="544"/>
        <end position="570"/>
    </location>
</feature>
<evidence type="ECO:0000256" key="22">
    <source>
        <dbReference type="SAM" id="Phobius"/>
    </source>
</evidence>
<dbReference type="Gene3D" id="1.20.810.10">
    <property type="entry name" value="Cytochrome Bc1 Complex, Chain C"/>
    <property type="match status" value="1"/>
</dbReference>
<feature type="transmembrane region" description="Helical" evidence="22">
    <location>
        <begin position="696"/>
        <end position="715"/>
    </location>
</feature>
<comment type="function">
    <text evidence="3">Component of the cytochrome b6-f complex, which mediates electron transfer between photosystem II (PSII) and photosystem I (PSI), cyclic electron flow around PSI, and state transitions.</text>
</comment>
<evidence type="ECO:0000256" key="6">
    <source>
        <dbReference type="ARBA" id="ARBA00022531"/>
    </source>
</evidence>
<comment type="cofactor">
    <cofactor evidence="1">
        <name>heme c</name>
        <dbReference type="ChEBI" id="CHEBI:61717"/>
    </cofactor>
</comment>
<organism evidence="24 25">
    <name type="scientific">Ilex paraguariensis</name>
    <name type="common">yerba mate</name>
    <dbReference type="NCBI Taxonomy" id="185542"/>
    <lineage>
        <taxon>Eukaryota</taxon>
        <taxon>Viridiplantae</taxon>
        <taxon>Streptophyta</taxon>
        <taxon>Embryophyta</taxon>
        <taxon>Tracheophyta</taxon>
        <taxon>Spermatophyta</taxon>
        <taxon>Magnoliopsida</taxon>
        <taxon>eudicotyledons</taxon>
        <taxon>Gunneridae</taxon>
        <taxon>Pentapetalae</taxon>
        <taxon>asterids</taxon>
        <taxon>campanulids</taxon>
        <taxon>Aquifoliales</taxon>
        <taxon>Aquifoliaceae</taxon>
        <taxon>Ilex</taxon>
    </lineage>
</organism>
<keyword evidence="17" id="KW-0604">Photosystem II</keyword>
<evidence type="ECO:0000256" key="14">
    <source>
        <dbReference type="ARBA" id="ARBA00023004"/>
    </source>
</evidence>
<keyword evidence="7" id="KW-0349">Heme</keyword>
<keyword evidence="9 22" id="KW-0812">Transmembrane</keyword>
<evidence type="ECO:0000259" key="23">
    <source>
        <dbReference type="PROSITE" id="PS51002"/>
    </source>
</evidence>
<dbReference type="InterPro" id="IPR048259">
    <property type="entry name" value="Cytochrome_b_N_euk/bac"/>
</dbReference>
<evidence type="ECO:0000256" key="13">
    <source>
        <dbReference type="ARBA" id="ARBA00022991"/>
    </source>
</evidence>
<dbReference type="CDD" id="cd00284">
    <property type="entry name" value="Cytochrome_b_N"/>
    <property type="match status" value="1"/>
</dbReference>
<evidence type="ECO:0000313" key="25">
    <source>
        <dbReference type="Proteomes" id="UP001642360"/>
    </source>
</evidence>
<dbReference type="InterPro" id="IPR036001">
    <property type="entry name" value="PS_II_antenna-like_sf"/>
</dbReference>
<dbReference type="Proteomes" id="UP001642360">
    <property type="component" value="Unassembled WGS sequence"/>
</dbReference>
<proteinExistence type="inferred from homology"/>
<gene>
    <name evidence="24" type="ORF">ILEXP_LOCUS30643</name>
</gene>